<dbReference type="InterPro" id="IPR000571">
    <property type="entry name" value="Znf_CCCH"/>
</dbReference>
<dbReference type="GO" id="GO:0005654">
    <property type="term" value="C:nucleoplasm"/>
    <property type="evidence" value="ECO:0007669"/>
    <property type="project" value="TreeGrafter"/>
</dbReference>
<keyword evidence="2" id="KW-0677">Repeat</keyword>
<feature type="domain" description="YTH" evidence="8">
    <location>
        <begin position="241"/>
        <end position="376"/>
    </location>
</feature>
<organism evidence="9 10">
    <name type="scientific">Hevea brasiliensis</name>
    <name type="common">Para rubber tree</name>
    <name type="synonym">Siphonia brasiliensis</name>
    <dbReference type="NCBI Taxonomy" id="3981"/>
    <lineage>
        <taxon>Eukaryota</taxon>
        <taxon>Viridiplantae</taxon>
        <taxon>Streptophyta</taxon>
        <taxon>Embryophyta</taxon>
        <taxon>Tracheophyta</taxon>
        <taxon>Spermatophyta</taxon>
        <taxon>Magnoliopsida</taxon>
        <taxon>eudicotyledons</taxon>
        <taxon>Gunneridae</taxon>
        <taxon>Pentapetalae</taxon>
        <taxon>rosids</taxon>
        <taxon>fabids</taxon>
        <taxon>Malpighiales</taxon>
        <taxon>Euphorbiaceae</taxon>
        <taxon>Crotonoideae</taxon>
        <taxon>Micrandreae</taxon>
        <taxon>Hevea</taxon>
    </lineage>
</organism>
<evidence type="ECO:0000256" key="2">
    <source>
        <dbReference type="ARBA" id="ARBA00022737"/>
    </source>
</evidence>
<feature type="compositionally biased region" description="Basic and acidic residues" evidence="6">
    <location>
        <begin position="589"/>
        <end position="603"/>
    </location>
</feature>
<dbReference type="GO" id="GO:0008270">
    <property type="term" value="F:zinc ion binding"/>
    <property type="evidence" value="ECO:0007669"/>
    <property type="project" value="UniProtKB-KW"/>
</dbReference>
<dbReference type="InterPro" id="IPR045168">
    <property type="entry name" value="YTH_prot"/>
</dbReference>
<feature type="domain" description="C3H1-type" evidence="7">
    <location>
        <begin position="96"/>
        <end position="123"/>
    </location>
</feature>
<dbReference type="PANTHER" id="PTHR12357:SF119">
    <property type="entry name" value="30-KDA CLEAVAGE AND POLYADENYLATION SPECIFICITY FACTOR 30"/>
    <property type="match status" value="1"/>
</dbReference>
<dbReference type="InterPro" id="IPR007275">
    <property type="entry name" value="YTH_domain"/>
</dbReference>
<dbReference type="GO" id="GO:0000398">
    <property type="term" value="P:mRNA splicing, via spliceosome"/>
    <property type="evidence" value="ECO:0007669"/>
    <property type="project" value="TreeGrafter"/>
</dbReference>
<dbReference type="EMBL" id="JAAGAX010000004">
    <property type="protein sequence ID" value="KAF2317880.1"/>
    <property type="molecule type" value="Genomic_DNA"/>
</dbReference>
<accession>A0A6A6MWH5</accession>
<dbReference type="PROSITE" id="PS50882">
    <property type="entry name" value="YTH"/>
    <property type="match status" value="1"/>
</dbReference>
<feature type="domain" description="C3H1-type" evidence="7">
    <location>
        <begin position="42"/>
        <end position="69"/>
    </location>
</feature>
<dbReference type="GO" id="GO:1990247">
    <property type="term" value="F:N6-methyladenosine-containing RNA reader activity"/>
    <property type="evidence" value="ECO:0007669"/>
    <property type="project" value="TreeGrafter"/>
</dbReference>
<evidence type="ECO:0000259" key="7">
    <source>
        <dbReference type="PROSITE" id="PS50103"/>
    </source>
</evidence>
<reference evidence="9 10" key="1">
    <citation type="journal article" date="2020" name="Mol. Plant">
        <title>The Chromosome-Based Rubber Tree Genome Provides New Insights into Spurge Genome Evolution and Rubber Biosynthesis.</title>
        <authorList>
            <person name="Liu J."/>
            <person name="Shi C."/>
            <person name="Shi C.C."/>
            <person name="Li W."/>
            <person name="Zhang Q.J."/>
            <person name="Zhang Y."/>
            <person name="Li K."/>
            <person name="Lu H.F."/>
            <person name="Shi C."/>
            <person name="Zhu S.T."/>
            <person name="Xiao Z.Y."/>
            <person name="Nan H."/>
            <person name="Yue Y."/>
            <person name="Zhu X.G."/>
            <person name="Wu Y."/>
            <person name="Hong X.N."/>
            <person name="Fan G.Y."/>
            <person name="Tong Y."/>
            <person name="Zhang D."/>
            <person name="Mao C.L."/>
            <person name="Liu Y.L."/>
            <person name="Hao S.J."/>
            <person name="Liu W.Q."/>
            <person name="Lv M.Q."/>
            <person name="Zhang H.B."/>
            <person name="Liu Y."/>
            <person name="Hu-Tang G.R."/>
            <person name="Wang J.P."/>
            <person name="Wang J.H."/>
            <person name="Sun Y.H."/>
            <person name="Ni S.B."/>
            <person name="Chen W.B."/>
            <person name="Zhang X.C."/>
            <person name="Jiao Y.N."/>
            <person name="Eichler E.E."/>
            <person name="Li G.H."/>
            <person name="Liu X."/>
            <person name="Gao L.Z."/>
        </authorList>
    </citation>
    <scope>NUCLEOTIDE SEQUENCE [LARGE SCALE GENOMIC DNA]</scope>
    <source>
        <strain evidence="10">cv. GT1</strain>
        <tissue evidence="9">Leaf</tissue>
    </source>
</reference>
<evidence type="ECO:0000256" key="6">
    <source>
        <dbReference type="SAM" id="MobiDB-lite"/>
    </source>
</evidence>
<feature type="compositionally biased region" description="Basic residues" evidence="6">
    <location>
        <begin position="657"/>
        <end position="668"/>
    </location>
</feature>
<feature type="region of interest" description="Disordered" evidence="6">
    <location>
        <begin position="556"/>
        <end position="680"/>
    </location>
</feature>
<dbReference type="PANTHER" id="PTHR12357">
    <property type="entry name" value="YTH YT521-B HOMOLOGY DOMAIN-CONTAINING"/>
    <property type="match status" value="1"/>
</dbReference>
<dbReference type="CDD" id="cd21134">
    <property type="entry name" value="YTH"/>
    <property type="match status" value="1"/>
</dbReference>
<dbReference type="PROSITE" id="PS50103">
    <property type="entry name" value="ZF_C3H1"/>
    <property type="match status" value="2"/>
</dbReference>
<evidence type="ECO:0000313" key="9">
    <source>
        <dbReference type="EMBL" id="KAF2317880.1"/>
    </source>
</evidence>
<dbReference type="SMART" id="SM00356">
    <property type="entry name" value="ZnF_C3H1"/>
    <property type="match status" value="3"/>
</dbReference>
<feature type="compositionally biased region" description="Low complexity" evidence="6">
    <location>
        <begin position="191"/>
        <end position="217"/>
    </location>
</feature>
<dbReference type="Gene3D" id="3.10.590.10">
    <property type="entry name" value="ph1033 like domains"/>
    <property type="match status" value="1"/>
</dbReference>
<name>A0A6A6MWH5_HEVBR</name>
<feature type="compositionally biased region" description="Polar residues" evidence="6">
    <location>
        <begin position="218"/>
        <end position="228"/>
    </location>
</feature>
<keyword evidence="3 5" id="KW-0863">Zinc-finger</keyword>
<gene>
    <name evidence="9" type="ORF">GH714_041200</name>
</gene>
<dbReference type="Proteomes" id="UP000467840">
    <property type="component" value="Chromosome 6"/>
</dbReference>
<dbReference type="GO" id="GO:0003729">
    <property type="term" value="F:mRNA binding"/>
    <property type="evidence" value="ECO:0007669"/>
    <property type="project" value="TreeGrafter"/>
</dbReference>
<keyword evidence="10" id="KW-1185">Reference proteome</keyword>
<evidence type="ECO:0000313" key="10">
    <source>
        <dbReference type="Proteomes" id="UP000467840"/>
    </source>
</evidence>
<feature type="compositionally biased region" description="Polar residues" evidence="6">
    <location>
        <begin position="166"/>
        <end position="176"/>
    </location>
</feature>
<dbReference type="GO" id="GO:0048024">
    <property type="term" value="P:regulation of mRNA splicing, via spliceosome"/>
    <property type="evidence" value="ECO:0007669"/>
    <property type="project" value="TreeGrafter"/>
</dbReference>
<dbReference type="Gene3D" id="4.10.1000.10">
    <property type="entry name" value="Zinc finger, CCCH-type"/>
    <property type="match status" value="1"/>
</dbReference>
<proteinExistence type="predicted"/>
<dbReference type="Pfam" id="PF04146">
    <property type="entry name" value="YTH"/>
    <property type="match status" value="1"/>
</dbReference>
<evidence type="ECO:0000256" key="5">
    <source>
        <dbReference type="PROSITE-ProRule" id="PRU00723"/>
    </source>
</evidence>
<feature type="compositionally biased region" description="Acidic residues" evidence="6">
    <location>
        <begin position="416"/>
        <end position="434"/>
    </location>
</feature>
<feature type="region of interest" description="Disordered" evidence="6">
    <location>
        <begin position="156"/>
        <end position="229"/>
    </location>
</feature>
<dbReference type="AlphaFoldDB" id="A0A6A6MWH5"/>
<feature type="zinc finger region" description="C3H1-type" evidence="5">
    <location>
        <begin position="96"/>
        <end position="123"/>
    </location>
</feature>
<feature type="compositionally biased region" description="Polar residues" evidence="6">
    <location>
        <begin position="634"/>
        <end position="643"/>
    </location>
</feature>
<dbReference type="InterPro" id="IPR036855">
    <property type="entry name" value="Znf_CCCH_sf"/>
</dbReference>
<sequence>MSAIPSDNSAVSAAAANNNSAVAAVSATDPSAPGANLPGRRSFRQTVCRHWLRSLCMKGDACGFLHQYDKSRMPVCRFFRLYGECREQDCVYKHTNEDIKECNMYKLGFCPNGPDCRYRHAKLPGPPPPVEEVLQKIQQLNSYNYGSSNKFFQQRGAGFQQHTDKSQFSQVPNNVGQGVAGKPSVTESTNAQQLQQQQQQQQQQQGQQSQQQAPQAQTKNIPNGQPVQANRIATPLPQGISRYFIVKSCNRENLELSVQQGVWATQRSNEAKLNEAFDSAENVILIFSVNRTRHFQGCAKMTSKIGASIVGGNWKYAHGTAHYGRNFSVKWLKLCELSFHKTRHLRNPYNENLPVKISRDCQELEPSIGEQLASLLYLEPDSELMAISVAAEAKREEEKAKGVNPDNGGENPDIVPFEDNEEEEEEESEEEEEGFGQALGAAGQGRGRGRGIMWPQMPLARGARPIPGMRGFPPMMMGADGFSYGQVAPDGFGMPDLFGVAPRGFTPFGPRFSGDFTGPAAGVMFPGRPSQPGAVFPTGGFGVMMGPGRAPFVGAMGPAATNPLRGNRPSSIPFPPLSTPSTQNSNRPVKRDQRTAANDRNDRYGTGSDQGRVSVGGPDDEGQYQQEGIKASHDNQFGAGNSFRNDESESEDEAPRRSRHGEGKKKRRGSEGDATPGSDH</sequence>
<keyword evidence="1 5" id="KW-0479">Metal-binding</keyword>
<evidence type="ECO:0008006" key="11">
    <source>
        <dbReference type="Google" id="ProtNLM"/>
    </source>
</evidence>
<dbReference type="FunFam" id="4.10.1000.10:FF:000017">
    <property type="entry name" value="Cleavage and polyadenylation specificity factor 30 kDa subunit"/>
    <property type="match status" value="1"/>
</dbReference>
<feature type="region of interest" description="Disordered" evidence="6">
    <location>
        <begin position="397"/>
        <end position="450"/>
    </location>
</feature>
<evidence type="ECO:0000259" key="8">
    <source>
        <dbReference type="PROSITE" id="PS50882"/>
    </source>
</evidence>
<keyword evidence="4 5" id="KW-0862">Zinc</keyword>
<evidence type="ECO:0000256" key="3">
    <source>
        <dbReference type="ARBA" id="ARBA00022771"/>
    </source>
</evidence>
<comment type="caution">
    <text evidence="9">The sequence shown here is derived from an EMBL/GenBank/DDBJ whole genome shotgun (WGS) entry which is preliminary data.</text>
</comment>
<feature type="zinc finger region" description="C3H1-type" evidence="5">
    <location>
        <begin position="42"/>
        <end position="69"/>
    </location>
</feature>
<evidence type="ECO:0000256" key="4">
    <source>
        <dbReference type="ARBA" id="ARBA00022833"/>
    </source>
</evidence>
<evidence type="ECO:0000256" key="1">
    <source>
        <dbReference type="ARBA" id="ARBA00022723"/>
    </source>
</evidence>
<dbReference type="SUPFAM" id="SSF90229">
    <property type="entry name" value="CCCH zinc finger"/>
    <property type="match status" value="1"/>
</dbReference>
<protein>
    <recommendedName>
        <fullName evidence="11">30-kDa cleavage and polyadenylation specificity factor 30</fullName>
    </recommendedName>
</protein>